<protein>
    <submittedName>
        <fullName evidence="2">HD-GYP domain-containing protein</fullName>
    </submittedName>
</protein>
<dbReference type="PANTHER" id="PTHR43155:SF2">
    <property type="entry name" value="CYCLIC DI-GMP PHOSPHODIESTERASE PA4108"/>
    <property type="match status" value="1"/>
</dbReference>
<organism evidence="2 3">
    <name type="scientific">Rheinheimera lutimaris</name>
    <dbReference type="NCBI Taxonomy" id="2740584"/>
    <lineage>
        <taxon>Bacteria</taxon>
        <taxon>Pseudomonadati</taxon>
        <taxon>Pseudomonadota</taxon>
        <taxon>Gammaproteobacteria</taxon>
        <taxon>Chromatiales</taxon>
        <taxon>Chromatiaceae</taxon>
        <taxon>Rheinheimera</taxon>
    </lineage>
</organism>
<dbReference type="NCBIfam" id="TIGR00277">
    <property type="entry name" value="HDIG"/>
    <property type="match status" value="1"/>
</dbReference>
<dbReference type="PANTHER" id="PTHR43155">
    <property type="entry name" value="CYCLIC DI-GMP PHOSPHODIESTERASE PA4108-RELATED"/>
    <property type="match status" value="1"/>
</dbReference>
<dbReference type="CDD" id="cd00077">
    <property type="entry name" value="HDc"/>
    <property type="match status" value="1"/>
</dbReference>
<gene>
    <name evidence="2" type="ORF">HRH59_16950</name>
</gene>
<dbReference type="InterPro" id="IPR021812">
    <property type="entry name" value="DUF3391"/>
</dbReference>
<comment type="caution">
    <text evidence="2">The sequence shown here is derived from an EMBL/GenBank/DDBJ whole genome shotgun (WGS) entry which is preliminary data.</text>
</comment>
<evidence type="ECO:0000313" key="3">
    <source>
        <dbReference type="Proteomes" id="UP000523161"/>
    </source>
</evidence>
<name>A0A7Y5EMH1_9GAMM</name>
<evidence type="ECO:0000259" key="1">
    <source>
        <dbReference type="PROSITE" id="PS51832"/>
    </source>
</evidence>
<dbReference type="SMART" id="SM00471">
    <property type="entry name" value="HDc"/>
    <property type="match status" value="1"/>
</dbReference>
<dbReference type="SUPFAM" id="SSF109604">
    <property type="entry name" value="HD-domain/PDEase-like"/>
    <property type="match status" value="1"/>
</dbReference>
<dbReference type="Pfam" id="PF13487">
    <property type="entry name" value="HD_5"/>
    <property type="match status" value="1"/>
</dbReference>
<dbReference type="RefSeq" id="WP_173502465.1">
    <property type="nucleotide sequence ID" value="NZ_JABSOD010000024.1"/>
</dbReference>
<dbReference type="Proteomes" id="UP000523161">
    <property type="component" value="Unassembled WGS sequence"/>
</dbReference>
<reference evidence="2 3" key="1">
    <citation type="submission" date="2020-06" db="EMBL/GenBank/DDBJ databases">
        <title>Rheinheimera sp. nov., a marine bacterium isolated from coastal.</title>
        <authorList>
            <person name="Yu Q."/>
            <person name="Qi Y."/>
            <person name="Pu J."/>
        </authorList>
    </citation>
    <scope>NUCLEOTIDE SEQUENCE [LARGE SCALE GENOMIC DNA]</scope>
    <source>
        <strain evidence="2 3">YQF-2</strain>
    </source>
</reference>
<dbReference type="PROSITE" id="PS51832">
    <property type="entry name" value="HD_GYP"/>
    <property type="match status" value="1"/>
</dbReference>
<dbReference type="GO" id="GO:0008081">
    <property type="term" value="F:phosphoric diester hydrolase activity"/>
    <property type="evidence" value="ECO:0007669"/>
    <property type="project" value="UniProtKB-ARBA"/>
</dbReference>
<dbReference type="Gene3D" id="1.10.3210.10">
    <property type="entry name" value="Hypothetical protein af1432"/>
    <property type="match status" value="1"/>
</dbReference>
<dbReference type="InterPro" id="IPR003607">
    <property type="entry name" value="HD/PDEase_dom"/>
</dbReference>
<dbReference type="AlphaFoldDB" id="A0A7Y5EMH1"/>
<sequence>MKTIPIDQLICGMFIVNIAQQQAGASLNVKGLIKDPAQIALLKSKGVTAVVIDPAKQQVTSLDDGDDGEFRHARAGTAPTVLSARQSTKKTSMAQELARAEKLYAEAKNLQKRAFRDISNGKTIDVADFRNCADGIIDSVFRNQDALLCMSRIRDKDAYLLEHSVNVSILMSIFAKYLNMEESVIEQLATGALLHDIGKIQVPDAVLNKPGRLTDEEFVEMRKHVEYSRDILQQTEGISAISLDVAANHHERLDGKGYPAGLSGEQISLYSRMIAIVDTYDAITAQRVYKSGQTSVKALKILLADSPHHFDPVLVKQFISAIGMYPPGTLVKLDSEKLALVLENNPGSLTCPIVKVFYHGTKRHYLTPVTLDLTNARCNDAINTAVDALEYKIDLKKFFNQFMLKT</sequence>
<keyword evidence="3" id="KW-1185">Reference proteome</keyword>
<dbReference type="InterPro" id="IPR037522">
    <property type="entry name" value="HD_GYP_dom"/>
</dbReference>
<dbReference type="EMBL" id="JABSOD010000024">
    <property type="protein sequence ID" value="NRQ44233.1"/>
    <property type="molecule type" value="Genomic_DNA"/>
</dbReference>
<feature type="domain" description="HD-GYP" evidence="1">
    <location>
        <begin position="138"/>
        <end position="334"/>
    </location>
</feature>
<dbReference type="Pfam" id="PF11871">
    <property type="entry name" value="DUF3391"/>
    <property type="match status" value="1"/>
</dbReference>
<accession>A0A7Y5EMH1</accession>
<proteinExistence type="predicted"/>
<dbReference type="InterPro" id="IPR006675">
    <property type="entry name" value="HDIG_dom"/>
</dbReference>
<evidence type="ECO:0000313" key="2">
    <source>
        <dbReference type="EMBL" id="NRQ44233.1"/>
    </source>
</evidence>